<dbReference type="InterPro" id="IPR016181">
    <property type="entry name" value="Acyl_CoA_acyltransferase"/>
</dbReference>
<organism evidence="2 3">
    <name type="scientific">Weissella ceti</name>
    <dbReference type="NCBI Taxonomy" id="759620"/>
    <lineage>
        <taxon>Bacteria</taxon>
        <taxon>Bacillati</taxon>
        <taxon>Bacillota</taxon>
        <taxon>Bacilli</taxon>
        <taxon>Lactobacillales</taxon>
        <taxon>Lactobacillaceae</taxon>
        <taxon>Weissella</taxon>
    </lineage>
</organism>
<reference evidence="2 3" key="1">
    <citation type="journal article" date="2014" name="Genome Announc.">
        <title>Complete Genome Sequences of Fish Pathogenic Weissella ceti Strains WS74 and WS105.</title>
        <authorList>
            <person name="Figueiredo H.C."/>
            <person name="Leal C.A."/>
            <person name="Dorella F.A."/>
            <person name="Carvalho A.F."/>
            <person name="Soares S.C."/>
            <person name="Pereira F.L."/>
            <person name="Azevedo V.A."/>
        </authorList>
    </citation>
    <scope>NUCLEOTIDE SEQUENCE [LARGE SCALE GENOMIC DNA]</scope>
    <source>
        <strain evidence="2 3">WS74</strain>
    </source>
</reference>
<feature type="domain" description="N-acetyltransferase" evidence="1">
    <location>
        <begin position="3"/>
        <end position="167"/>
    </location>
</feature>
<dbReference type="Gene3D" id="3.40.630.30">
    <property type="match status" value="1"/>
</dbReference>
<gene>
    <name evidence="2" type="ORF">WS74_0206</name>
</gene>
<dbReference type="Pfam" id="PF00583">
    <property type="entry name" value="Acetyltransf_1"/>
    <property type="match status" value="1"/>
</dbReference>
<dbReference type="RefSeq" id="WP_009495430.1">
    <property type="nucleotide sequence ID" value="NZ_CP009223.1"/>
</dbReference>
<dbReference type="KEGG" id="wci:WS105_0205"/>
<accession>A0A075TY55</accession>
<protein>
    <submittedName>
        <fullName evidence="2">GNAT family acetyltransferase</fullName>
    </submittedName>
</protein>
<dbReference type="SUPFAM" id="SSF55729">
    <property type="entry name" value="Acyl-CoA N-acyltransferases (Nat)"/>
    <property type="match status" value="1"/>
</dbReference>
<dbReference type="EMBL" id="CP009223">
    <property type="protein sequence ID" value="AIM62458.1"/>
    <property type="molecule type" value="Genomic_DNA"/>
</dbReference>
<keyword evidence="3" id="KW-1185">Reference proteome</keyword>
<dbReference type="InterPro" id="IPR000182">
    <property type="entry name" value="GNAT_dom"/>
</dbReference>
<dbReference type="OrthoDB" id="9795206at2"/>
<sequence length="167" mass="18229">MELFIRPVEPEDSQNLLVLLAQLTKESTTFLLMQDLSVVSVMSQADNIAYLQSTTNNVMLVVSDEHDNLYGLATAVAGIDGTQAEIGVAVLAQYQGNGLAQALIEELLAWAVDYSSVNALTLTVQLHNAPAIHIYEKYDFSWVEGSENTIENANGESVPAKDMIRQL</sequence>
<evidence type="ECO:0000259" key="1">
    <source>
        <dbReference type="PROSITE" id="PS51186"/>
    </source>
</evidence>
<keyword evidence="2" id="KW-0808">Transferase</keyword>
<dbReference type="PANTHER" id="PTHR43415:SF3">
    <property type="entry name" value="GNAT-FAMILY ACETYLTRANSFERASE"/>
    <property type="match status" value="1"/>
</dbReference>
<dbReference type="GO" id="GO:0016747">
    <property type="term" value="F:acyltransferase activity, transferring groups other than amino-acyl groups"/>
    <property type="evidence" value="ECO:0007669"/>
    <property type="project" value="InterPro"/>
</dbReference>
<dbReference type="KEGG" id="wct:WS74_0206"/>
<dbReference type="KEGG" id="wce:WS08_0206"/>
<dbReference type="AlphaFoldDB" id="A0A075TY55"/>
<dbReference type="PATRIC" id="fig|759620.7.peg.193"/>
<proteinExistence type="predicted"/>
<reference evidence="3" key="2">
    <citation type="submission" date="2014-08" db="EMBL/GenBank/DDBJ databases">
        <title>Complete genome of Weissella ceti strain WS74 isolated from diseased rainbow trout in Brazil.</title>
        <authorList>
            <person name="Figueiredo H.C.P."/>
            <person name="Leal C.A.G."/>
            <person name="Pereira F.L."/>
            <person name="Soares S.C."/>
            <person name="Dorella F.A."/>
            <person name="Carvalho A.F."/>
            <person name="Azevedo V.A.C."/>
        </authorList>
    </citation>
    <scope>NUCLEOTIDE SEQUENCE [LARGE SCALE GENOMIC DNA]</scope>
    <source>
        <strain evidence="3">WS74</strain>
    </source>
</reference>
<dbReference type="PANTHER" id="PTHR43415">
    <property type="entry name" value="SPERMIDINE N(1)-ACETYLTRANSFERASE"/>
    <property type="match status" value="1"/>
</dbReference>
<name>A0A075TY55_9LACO</name>
<dbReference type="CDD" id="cd04301">
    <property type="entry name" value="NAT_SF"/>
    <property type="match status" value="1"/>
</dbReference>
<dbReference type="PROSITE" id="PS51186">
    <property type="entry name" value="GNAT"/>
    <property type="match status" value="1"/>
</dbReference>
<dbReference type="Proteomes" id="UP000029079">
    <property type="component" value="Chromosome"/>
</dbReference>
<evidence type="ECO:0000313" key="3">
    <source>
        <dbReference type="Proteomes" id="UP000029079"/>
    </source>
</evidence>
<dbReference type="STRING" id="759620.WS105_0205"/>
<evidence type="ECO:0000313" key="2">
    <source>
        <dbReference type="EMBL" id="AIM62458.1"/>
    </source>
</evidence>